<evidence type="ECO:0000313" key="2">
    <source>
        <dbReference type="EMBL" id="MBM7810604.1"/>
    </source>
</evidence>
<dbReference type="EMBL" id="JAFBCL010000001">
    <property type="protein sequence ID" value="MBM7810604.1"/>
    <property type="molecule type" value="Genomic_DNA"/>
</dbReference>
<gene>
    <name evidence="2" type="ORF">JOE68_001469</name>
</gene>
<feature type="transmembrane region" description="Helical" evidence="1">
    <location>
        <begin position="15"/>
        <end position="34"/>
    </location>
</feature>
<keyword evidence="1" id="KW-1133">Transmembrane helix</keyword>
<dbReference type="RefSeq" id="WP_204841551.1">
    <property type="nucleotide sequence ID" value="NZ_JAFBCL010000001.1"/>
</dbReference>
<evidence type="ECO:0000256" key="1">
    <source>
        <dbReference type="SAM" id="Phobius"/>
    </source>
</evidence>
<protein>
    <submittedName>
        <fullName evidence="2">Uncharacterized protein (TIGR04222 family)</fullName>
    </submittedName>
</protein>
<sequence length="297" mass="29652">MERPWGLSGPEFLELYWIALAASLVVAIVVRVRLRGARGGDPAGVLDRCELAFLTGGPRRAVETSVASLIDAGALRSSRHGAVRVVGAPVAHDPVDRAVLADATRYRNRTLTLLITAVAEHHAVRAVGDRLVERGYLVPPRTARRRLLGGVAPMALVAAAGLARWVNGLAIGAPVGLLTLQLVLTGVLIALLRKANPLTRTSRGVDAIARARSAASAGPVGAAGVVALDGFRAHPDVPLRAAASGPRTGRRGTGSDGGSSFFAAGAVGSSCGSGSGGCGSGSSCGGGGGGCGGGGGS</sequence>
<name>A0ABS2S3W5_9PSEU</name>
<proteinExistence type="predicted"/>
<accession>A0ABS2S3W5</accession>
<dbReference type="NCBIfam" id="TIGR04222">
    <property type="entry name" value="near_uncomplex"/>
    <property type="match status" value="1"/>
</dbReference>
<comment type="caution">
    <text evidence="2">The sequence shown here is derived from an EMBL/GenBank/DDBJ whole genome shotgun (WGS) entry which is preliminary data.</text>
</comment>
<keyword evidence="1" id="KW-0472">Membrane</keyword>
<feature type="transmembrane region" description="Helical" evidence="1">
    <location>
        <begin position="147"/>
        <end position="165"/>
    </location>
</feature>
<organism evidence="2 3">
    <name type="scientific">Saccharothrix algeriensis</name>
    <dbReference type="NCBI Taxonomy" id="173560"/>
    <lineage>
        <taxon>Bacteria</taxon>
        <taxon>Bacillati</taxon>
        <taxon>Actinomycetota</taxon>
        <taxon>Actinomycetes</taxon>
        <taxon>Pseudonocardiales</taxon>
        <taxon>Pseudonocardiaceae</taxon>
        <taxon>Saccharothrix</taxon>
    </lineage>
</organism>
<evidence type="ECO:0000313" key="3">
    <source>
        <dbReference type="Proteomes" id="UP001195724"/>
    </source>
</evidence>
<dbReference type="InterPro" id="IPR026467">
    <property type="entry name" value="Ser/Gly_Cys_C_dom"/>
</dbReference>
<keyword evidence="1" id="KW-0812">Transmembrane</keyword>
<dbReference type="Proteomes" id="UP001195724">
    <property type="component" value="Unassembled WGS sequence"/>
</dbReference>
<reference evidence="2 3" key="1">
    <citation type="submission" date="2021-01" db="EMBL/GenBank/DDBJ databases">
        <title>Sequencing the genomes of 1000 actinobacteria strains.</title>
        <authorList>
            <person name="Klenk H.-P."/>
        </authorList>
    </citation>
    <scope>NUCLEOTIDE SEQUENCE [LARGE SCALE GENOMIC DNA]</scope>
    <source>
        <strain evidence="2 3">DSM 44581</strain>
    </source>
</reference>
<keyword evidence="3" id="KW-1185">Reference proteome</keyword>
<feature type="transmembrane region" description="Helical" evidence="1">
    <location>
        <begin position="171"/>
        <end position="192"/>
    </location>
</feature>